<protein>
    <recommendedName>
        <fullName evidence="3">DUF3108 domain-containing protein</fullName>
    </recommendedName>
</protein>
<accession>A0A931HCD2</accession>
<reference evidence="1" key="1">
    <citation type="submission" date="2020-11" db="EMBL/GenBank/DDBJ databases">
        <title>Novosphingobium aureum sp. nov., a marine bacterium isolated from sediment of a salt flat.</title>
        <authorList>
            <person name="Yoo Y."/>
            <person name="Kim J.-J."/>
        </authorList>
    </citation>
    <scope>NUCLEOTIDE SEQUENCE</scope>
    <source>
        <strain evidence="1">YJ-S2-02</strain>
    </source>
</reference>
<dbReference type="Proteomes" id="UP000617634">
    <property type="component" value="Unassembled WGS sequence"/>
</dbReference>
<name>A0A931HCD2_9SPHN</name>
<evidence type="ECO:0000313" key="1">
    <source>
        <dbReference type="EMBL" id="MBH0113435.1"/>
    </source>
</evidence>
<keyword evidence="2" id="KW-1185">Reference proteome</keyword>
<dbReference type="AlphaFoldDB" id="A0A931HCD2"/>
<dbReference type="EMBL" id="JADZGI010000001">
    <property type="protein sequence ID" value="MBH0113435.1"/>
    <property type="molecule type" value="Genomic_DNA"/>
</dbReference>
<comment type="caution">
    <text evidence="1">The sequence shown here is derived from an EMBL/GenBank/DDBJ whole genome shotgun (WGS) entry which is preliminary data.</text>
</comment>
<organism evidence="1 2">
    <name type="scientific">Novosphingobium aureum</name>
    <dbReference type="NCBI Taxonomy" id="2792964"/>
    <lineage>
        <taxon>Bacteria</taxon>
        <taxon>Pseudomonadati</taxon>
        <taxon>Pseudomonadota</taxon>
        <taxon>Alphaproteobacteria</taxon>
        <taxon>Sphingomonadales</taxon>
        <taxon>Sphingomonadaceae</taxon>
        <taxon>Novosphingobium</taxon>
    </lineage>
</organism>
<evidence type="ECO:0000313" key="2">
    <source>
        <dbReference type="Proteomes" id="UP000617634"/>
    </source>
</evidence>
<proteinExistence type="predicted"/>
<gene>
    <name evidence="1" type="ORF">I5E68_10790</name>
</gene>
<sequence>MGEFLKGKISYRGPHGETGREWFEMVEHEGGLGRTLRAFCEMDEIALTRDVTMLLDPAARPLDGFCRVTRQGARAGTVLFVCEAAGVRASGDLAQGGRLAQHLPVPAGVEYLGLHPLVGDALIALARGTDAPGTFRTIACVTNSISPDGDKGLVAMPTTIEVAYRGEESVTTPAGTFPARRYALRWHPEWEPADLWVHGPHALFLRLEWAMIGASYELVELQSGR</sequence>
<dbReference type="RefSeq" id="WP_197163648.1">
    <property type="nucleotide sequence ID" value="NZ_JADZGI010000001.1"/>
</dbReference>
<evidence type="ECO:0008006" key="3">
    <source>
        <dbReference type="Google" id="ProtNLM"/>
    </source>
</evidence>